<name>A0A6L2M1Y4_TANCI</name>
<evidence type="ECO:0000256" key="1">
    <source>
        <dbReference type="SAM" id="MobiDB-lite"/>
    </source>
</evidence>
<dbReference type="CDD" id="cd00303">
    <property type="entry name" value="retropepsin_like"/>
    <property type="match status" value="1"/>
</dbReference>
<gene>
    <name evidence="3" type="ORF">Tci_040001</name>
</gene>
<feature type="region of interest" description="Disordered" evidence="1">
    <location>
        <begin position="217"/>
        <end position="236"/>
    </location>
</feature>
<evidence type="ECO:0000259" key="2">
    <source>
        <dbReference type="Pfam" id="PF03732"/>
    </source>
</evidence>
<feature type="domain" description="Retrotransposon gag" evidence="2">
    <location>
        <begin position="99"/>
        <end position="154"/>
    </location>
</feature>
<keyword evidence="3" id="KW-0548">Nucleotidyltransferase</keyword>
<dbReference type="InterPro" id="IPR005162">
    <property type="entry name" value="Retrotrans_gag_dom"/>
</dbReference>
<dbReference type="AlphaFoldDB" id="A0A6L2M1Y4"/>
<dbReference type="PANTHER" id="PTHR33067">
    <property type="entry name" value="RNA-DIRECTED DNA POLYMERASE-RELATED"/>
    <property type="match status" value="1"/>
</dbReference>
<proteinExistence type="predicted"/>
<accession>A0A6L2M1Y4</accession>
<dbReference type="Pfam" id="PF03732">
    <property type="entry name" value="Retrotrans_gag"/>
    <property type="match status" value="1"/>
</dbReference>
<evidence type="ECO:0000313" key="3">
    <source>
        <dbReference type="EMBL" id="GEU68023.1"/>
    </source>
</evidence>
<keyword evidence="3" id="KW-0695">RNA-directed DNA polymerase</keyword>
<feature type="compositionally biased region" description="Polar residues" evidence="1">
    <location>
        <begin position="186"/>
        <end position="200"/>
    </location>
</feature>
<protein>
    <submittedName>
        <fullName evidence="3">Reverse transcriptase domain-containing protein</fullName>
    </submittedName>
</protein>
<dbReference type="InterPro" id="IPR021109">
    <property type="entry name" value="Peptidase_aspartic_dom_sf"/>
</dbReference>
<sequence length="443" mass="49927">MRTRSNFYPSNSTATIPRRSNRRRIPNIVELDIRTIAEIVPMADRTMKELLQAPTEGYGEAIVIPEILAENFEIKTNLLHGKYCSVFFKDNVSFIFLLPPSKTTHLKNEISRFTQRFEETFSEAWDRFKDLLRACPHHGFLELTQIDTFYNGLTEQDQDYLNAASGGNLLNKTTREALKIIENKSKNQPSTSGTLPSNIVPNPKGEMKAVTTRSGLAYEGPSIPTESPLEKVDEQNTEEILDKEHSNSSGSTAQVQPPVVPILILEPYVPRTQSKSTIPYPSRLNDQKLREKATNQMEKFFQIFHDLHFDISFADALLLMPKFASTIKSLLANKDKLFELAKVPLNENRSAMLLKKLPEKLGDPGKFLIPCDFPGMNVCHALADLGASINIIPLSIWKKLSLPELTPTRMTLELADRSINRPKGVAEDVSVKVGKFHFPTCRC</sequence>
<feature type="region of interest" description="Disordered" evidence="1">
    <location>
        <begin position="183"/>
        <end position="208"/>
    </location>
</feature>
<dbReference type="PANTHER" id="PTHR33067:SF35">
    <property type="entry name" value="ASPARTIC PEPTIDASE DDI1-TYPE DOMAIN-CONTAINING PROTEIN"/>
    <property type="match status" value="1"/>
</dbReference>
<reference evidence="3" key="1">
    <citation type="journal article" date="2019" name="Sci. Rep.">
        <title>Draft genome of Tanacetum cinerariifolium, the natural source of mosquito coil.</title>
        <authorList>
            <person name="Yamashiro T."/>
            <person name="Shiraishi A."/>
            <person name="Satake H."/>
            <person name="Nakayama K."/>
        </authorList>
    </citation>
    <scope>NUCLEOTIDE SEQUENCE</scope>
</reference>
<dbReference type="Gene3D" id="2.40.70.10">
    <property type="entry name" value="Acid Proteases"/>
    <property type="match status" value="1"/>
</dbReference>
<organism evidence="3">
    <name type="scientific">Tanacetum cinerariifolium</name>
    <name type="common">Dalmatian daisy</name>
    <name type="synonym">Chrysanthemum cinerariifolium</name>
    <dbReference type="NCBI Taxonomy" id="118510"/>
    <lineage>
        <taxon>Eukaryota</taxon>
        <taxon>Viridiplantae</taxon>
        <taxon>Streptophyta</taxon>
        <taxon>Embryophyta</taxon>
        <taxon>Tracheophyta</taxon>
        <taxon>Spermatophyta</taxon>
        <taxon>Magnoliopsida</taxon>
        <taxon>eudicotyledons</taxon>
        <taxon>Gunneridae</taxon>
        <taxon>Pentapetalae</taxon>
        <taxon>asterids</taxon>
        <taxon>campanulids</taxon>
        <taxon>Asterales</taxon>
        <taxon>Asteraceae</taxon>
        <taxon>Asteroideae</taxon>
        <taxon>Anthemideae</taxon>
        <taxon>Anthemidinae</taxon>
        <taxon>Tanacetum</taxon>
    </lineage>
</organism>
<dbReference type="EMBL" id="BKCJ010005672">
    <property type="protein sequence ID" value="GEU68023.1"/>
    <property type="molecule type" value="Genomic_DNA"/>
</dbReference>
<keyword evidence="3" id="KW-0808">Transferase</keyword>
<dbReference type="GO" id="GO:0003964">
    <property type="term" value="F:RNA-directed DNA polymerase activity"/>
    <property type="evidence" value="ECO:0007669"/>
    <property type="project" value="UniProtKB-KW"/>
</dbReference>
<comment type="caution">
    <text evidence="3">The sequence shown here is derived from an EMBL/GenBank/DDBJ whole genome shotgun (WGS) entry which is preliminary data.</text>
</comment>